<dbReference type="InterPro" id="IPR015421">
    <property type="entry name" value="PyrdxlP-dep_Trfase_major"/>
</dbReference>
<evidence type="ECO:0000313" key="16">
    <source>
        <dbReference type="EMBL" id="ABZ08660.1"/>
    </source>
</evidence>
<comment type="cofactor">
    <cofactor evidence="1">
        <name>pyridoxal 5'-phosphate</name>
        <dbReference type="ChEBI" id="CHEBI:597326"/>
    </cofactor>
</comment>
<dbReference type="SUPFAM" id="SSF53383">
    <property type="entry name" value="PLP-dependent transferases"/>
    <property type="match status" value="1"/>
</dbReference>
<comment type="pathway">
    <text evidence="12">Amino-acid biosynthesis.</text>
</comment>
<evidence type="ECO:0000256" key="2">
    <source>
        <dbReference type="ARBA" id="ARBA00003444"/>
    </source>
</evidence>
<evidence type="ECO:0000256" key="11">
    <source>
        <dbReference type="ARBA" id="ARBA00023239"/>
    </source>
</evidence>
<dbReference type="GO" id="GO:0048472">
    <property type="term" value="F:threonine-phosphate decarboxylase activity"/>
    <property type="evidence" value="ECO:0007669"/>
    <property type="project" value="UniProtKB-EC"/>
</dbReference>
<accession>B3T7V2</accession>
<evidence type="ECO:0000256" key="9">
    <source>
        <dbReference type="ARBA" id="ARBA00022898"/>
    </source>
</evidence>
<dbReference type="EC" id="4.1.1.81" evidence="4"/>
<dbReference type="Gene3D" id="3.90.1150.10">
    <property type="entry name" value="Aspartate Aminotransferase, domain 1"/>
    <property type="match status" value="1"/>
</dbReference>
<dbReference type="PANTHER" id="PTHR42885">
    <property type="entry name" value="HISTIDINOL-PHOSPHATE AMINOTRANSFERASE-RELATED"/>
    <property type="match status" value="1"/>
</dbReference>
<keyword evidence="9" id="KW-0663">Pyridoxal phosphate</keyword>
<comment type="pathway">
    <text evidence="3">Cofactor biosynthesis; adenosylcobalamin biosynthesis.</text>
</comment>
<evidence type="ECO:0000256" key="6">
    <source>
        <dbReference type="ARBA" id="ARBA00022576"/>
    </source>
</evidence>
<name>B3T7V2_9ARCH</name>
<evidence type="ECO:0000256" key="14">
    <source>
        <dbReference type="ARBA" id="ARBA00048531"/>
    </source>
</evidence>
<dbReference type="GO" id="GO:0004400">
    <property type="term" value="F:histidinol-phosphate transaminase activity"/>
    <property type="evidence" value="ECO:0007669"/>
    <property type="project" value="InterPro"/>
</dbReference>
<evidence type="ECO:0000256" key="3">
    <source>
        <dbReference type="ARBA" id="ARBA00004953"/>
    </source>
</evidence>
<dbReference type="PANTHER" id="PTHR42885:SF1">
    <property type="entry name" value="THREONINE-PHOSPHATE DECARBOXYLASE"/>
    <property type="match status" value="1"/>
</dbReference>
<evidence type="ECO:0000256" key="5">
    <source>
        <dbReference type="ARBA" id="ARBA00022573"/>
    </source>
</evidence>
<keyword evidence="10" id="KW-0368">Histidine biosynthesis</keyword>
<protein>
    <recommendedName>
        <fullName evidence="4">threonine-phosphate decarboxylase</fullName>
        <ecNumber evidence="4">4.1.1.81</ecNumber>
    </recommendedName>
    <alternativeName>
        <fullName evidence="13">L-threonine-O-3-phosphate decarboxylase</fullName>
    </alternativeName>
</protein>
<keyword evidence="5" id="KW-0169">Cobalamin biosynthesis</keyword>
<dbReference type="PROSITE" id="PS00105">
    <property type="entry name" value="AA_TRANSFER_CLASS_1"/>
    <property type="match status" value="1"/>
</dbReference>
<dbReference type="InterPro" id="IPR015422">
    <property type="entry name" value="PyrdxlP-dep_Trfase_small"/>
</dbReference>
<dbReference type="EMBL" id="EU016633">
    <property type="protein sequence ID" value="ABZ08660.1"/>
    <property type="molecule type" value="Genomic_DNA"/>
</dbReference>
<evidence type="ECO:0000256" key="1">
    <source>
        <dbReference type="ARBA" id="ARBA00001933"/>
    </source>
</evidence>
<evidence type="ECO:0000256" key="8">
    <source>
        <dbReference type="ARBA" id="ARBA00022679"/>
    </source>
</evidence>
<dbReference type="NCBIfam" id="TIGR01141">
    <property type="entry name" value="hisC"/>
    <property type="match status" value="1"/>
</dbReference>
<dbReference type="GO" id="GO:0009236">
    <property type="term" value="P:cobalamin biosynthetic process"/>
    <property type="evidence" value="ECO:0007669"/>
    <property type="project" value="UniProtKB-UniPathway"/>
</dbReference>
<proteinExistence type="predicted"/>
<keyword evidence="8 16" id="KW-0808">Transferase</keyword>
<keyword evidence="7" id="KW-0028">Amino-acid biosynthesis</keyword>
<dbReference type="InterPro" id="IPR004839">
    <property type="entry name" value="Aminotransferase_I/II_large"/>
</dbReference>
<comment type="function">
    <text evidence="2">Decarboxylates L-threonine-O-3-phosphate to yield (R)-1-amino-2-propanol O-2-phosphate, the precursor for the linkage between the nucleotide loop and the corrin ring in cobalamin.</text>
</comment>
<organism evidence="16">
    <name type="scientific">uncultured marine crenarchaeote HF4000_APKG3J11</name>
    <dbReference type="NCBI Taxonomy" id="455587"/>
    <lineage>
        <taxon>Archaea</taxon>
        <taxon>Nitrososphaerota</taxon>
        <taxon>Nitrososphaeria</taxon>
        <taxon>Nitrosopumilales</taxon>
        <taxon>environmental samples</taxon>
    </lineage>
</organism>
<dbReference type="InterPro" id="IPR004838">
    <property type="entry name" value="NHTrfase_class1_PyrdxlP-BS"/>
</dbReference>
<dbReference type="AlphaFoldDB" id="B3T7V2"/>
<dbReference type="InterPro" id="IPR005861">
    <property type="entry name" value="HisP_aminotrans"/>
</dbReference>
<dbReference type="InterPro" id="IPR005860">
    <property type="entry name" value="CobD"/>
</dbReference>
<evidence type="ECO:0000259" key="15">
    <source>
        <dbReference type="Pfam" id="PF00155"/>
    </source>
</evidence>
<dbReference type="UniPathway" id="UPA00148"/>
<comment type="catalytic activity">
    <reaction evidence="14">
        <text>O-phospho-L-threonine + H(+) = (R)-1-aminopropan-2-yl phosphate + CO2</text>
        <dbReference type="Rhea" id="RHEA:11492"/>
        <dbReference type="ChEBI" id="CHEBI:15378"/>
        <dbReference type="ChEBI" id="CHEBI:16526"/>
        <dbReference type="ChEBI" id="CHEBI:58563"/>
        <dbReference type="ChEBI" id="CHEBI:58675"/>
        <dbReference type="EC" id="4.1.1.81"/>
    </reaction>
</comment>
<dbReference type="NCBIfam" id="TIGR01140">
    <property type="entry name" value="L_thr_O3P_dcar"/>
    <property type="match status" value="1"/>
</dbReference>
<keyword evidence="6 16" id="KW-0032">Aminotransferase</keyword>
<sequence>MAYRPSDSNYCYFLFHESFSSFQLIIVSNNQNTLYWQLIIYSVKIHPNKPARSHIPATHGGKYGTKNPDPQVIDFSSNVNPLGCHPGVKRYLKKHLDMISEYPDPDSSNLRTNLAWFTGVPKKQIVVGNGATEIIYNFCKTFLNKKSRVLIPIPTFSEYEVSTKLCECKISFFKTMDLSKNLQKFVMKIPRKGCVFICNPNNPTGVLIQKKEMLKIISAAKKKSAIVFVDETFIELVPGHDESVIKHLKNFENLFILRSLTKSFGLAGIRIGYGVGSPQIIDPLQKIKIPWNVSNMAQLAASAAVCYHPFLDKTRKLIKKERNFISSNLAKSKKFACYTSATNFLLVKTKVKSKLLQKKLLKQKILIRDCSTFRGLNQNYIRIAVKTRRENIKLLKALEAI</sequence>
<keyword evidence="11" id="KW-0456">Lyase</keyword>
<evidence type="ECO:0000256" key="12">
    <source>
        <dbReference type="ARBA" id="ARBA00029440"/>
    </source>
</evidence>
<dbReference type="GO" id="GO:0000105">
    <property type="term" value="P:L-histidine biosynthetic process"/>
    <property type="evidence" value="ECO:0007669"/>
    <property type="project" value="UniProtKB-KW"/>
</dbReference>
<dbReference type="Gene3D" id="3.40.640.10">
    <property type="entry name" value="Type I PLP-dependent aspartate aminotransferase-like (Major domain)"/>
    <property type="match status" value="1"/>
</dbReference>
<dbReference type="CDD" id="cd00609">
    <property type="entry name" value="AAT_like"/>
    <property type="match status" value="1"/>
</dbReference>
<gene>
    <name evidence="16" type="ORF">ALOHA_HF4000APKG3J11ctg1g42</name>
</gene>
<evidence type="ECO:0000256" key="7">
    <source>
        <dbReference type="ARBA" id="ARBA00022605"/>
    </source>
</evidence>
<dbReference type="GO" id="GO:0030170">
    <property type="term" value="F:pyridoxal phosphate binding"/>
    <property type="evidence" value="ECO:0007669"/>
    <property type="project" value="InterPro"/>
</dbReference>
<dbReference type="Pfam" id="PF00155">
    <property type="entry name" value="Aminotran_1_2"/>
    <property type="match status" value="1"/>
</dbReference>
<evidence type="ECO:0000256" key="4">
    <source>
        <dbReference type="ARBA" id="ARBA00012285"/>
    </source>
</evidence>
<feature type="domain" description="Aminotransferase class I/classII large" evidence="15">
    <location>
        <begin position="71"/>
        <end position="397"/>
    </location>
</feature>
<reference evidence="16" key="1">
    <citation type="journal article" date="2008" name="ISME J.">
        <title>Genomic patterns of recombination, clonal divergence and environment in marine microbial populations.</title>
        <authorList>
            <person name="Konstantinidis K.T."/>
            <person name="Delong E.F."/>
        </authorList>
    </citation>
    <scope>NUCLEOTIDE SEQUENCE</scope>
</reference>
<dbReference type="InterPro" id="IPR015424">
    <property type="entry name" value="PyrdxlP-dep_Trfase"/>
</dbReference>
<evidence type="ECO:0000256" key="13">
    <source>
        <dbReference type="ARBA" id="ARBA00029996"/>
    </source>
</evidence>
<evidence type="ECO:0000256" key="10">
    <source>
        <dbReference type="ARBA" id="ARBA00023102"/>
    </source>
</evidence>